<dbReference type="InterPro" id="IPR017459">
    <property type="entry name" value="Glycosyl_Trfase_fam3_N_dom"/>
</dbReference>
<keyword evidence="9" id="KW-0479">Metal-binding</keyword>
<dbReference type="Pfam" id="PF00591">
    <property type="entry name" value="Glycos_transf_3"/>
    <property type="match status" value="1"/>
</dbReference>
<feature type="binding site" evidence="9">
    <location>
        <position position="169"/>
    </location>
    <ligand>
        <name>anthranilate</name>
        <dbReference type="ChEBI" id="CHEBI:16567"/>
        <label>2</label>
    </ligand>
</feature>
<dbReference type="EMBL" id="REFO01000012">
    <property type="protein sequence ID" value="RMA96120.1"/>
    <property type="molecule type" value="Genomic_DNA"/>
</dbReference>
<dbReference type="RefSeq" id="WP_121923253.1">
    <property type="nucleotide sequence ID" value="NZ_REFO01000012.1"/>
</dbReference>
<dbReference type="GO" id="GO:0000287">
    <property type="term" value="F:magnesium ion binding"/>
    <property type="evidence" value="ECO:0007669"/>
    <property type="project" value="UniProtKB-UniRule"/>
</dbReference>
<feature type="domain" description="Glycosyl transferase family 3" evidence="10">
    <location>
        <begin position="77"/>
        <end position="327"/>
    </location>
</feature>
<evidence type="ECO:0000256" key="1">
    <source>
        <dbReference type="ARBA" id="ARBA00004907"/>
    </source>
</evidence>
<dbReference type="InterPro" id="IPR036320">
    <property type="entry name" value="Glycosyl_Trfase_fam3_N_dom_sf"/>
</dbReference>
<keyword evidence="5 9" id="KW-0822">Tryptophan biosynthesis</keyword>
<proteinExistence type="inferred from homology"/>
<dbReference type="HAMAP" id="MF_00211">
    <property type="entry name" value="TrpD"/>
    <property type="match status" value="1"/>
</dbReference>
<evidence type="ECO:0000256" key="4">
    <source>
        <dbReference type="ARBA" id="ARBA00022679"/>
    </source>
</evidence>
<dbReference type="GO" id="GO:0000162">
    <property type="term" value="P:L-tryptophan biosynthetic process"/>
    <property type="evidence" value="ECO:0007669"/>
    <property type="project" value="UniProtKB-UniRule"/>
</dbReference>
<dbReference type="PANTHER" id="PTHR43285:SF2">
    <property type="entry name" value="ANTHRANILATE PHOSPHORIBOSYLTRANSFERASE"/>
    <property type="match status" value="1"/>
</dbReference>
<feature type="binding site" evidence="9">
    <location>
        <position position="95"/>
    </location>
    <ligand>
        <name>Mg(2+)</name>
        <dbReference type="ChEBI" id="CHEBI:18420"/>
        <label>1</label>
    </ligand>
</feature>
<feature type="binding site" evidence="9">
    <location>
        <begin position="86"/>
        <end position="87"/>
    </location>
    <ligand>
        <name>5-phospho-alpha-D-ribose 1-diphosphate</name>
        <dbReference type="ChEBI" id="CHEBI:58017"/>
    </ligand>
</feature>
<dbReference type="OrthoDB" id="9806430at2"/>
<dbReference type="Gene3D" id="1.20.970.10">
    <property type="entry name" value="Transferase, Pyrimidine Nucleoside Phosphorylase, Chain C"/>
    <property type="match status" value="1"/>
</dbReference>
<dbReference type="GO" id="GO:0004048">
    <property type="term" value="F:anthranilate phosphoribosyltransferase activity"/>
    <property type="evidence" value="ECO:0007669"/>
    <property type="project" value="UniProtKB-UniRule"/>
</dbReference>
<feature type="binding site" evidence="9">
    <location>
        <position position="83"/>
    </location>
    <ligand>
        <name>anthranilate</name>
        <dbReference type="ChEBI" id="CHEBI:16567"/>
        <label>1</label>
    </ligand>
</feature>
<evidence type="ECO:0000313" key="13">
    <source>
        <dbReference type="Proteomes" id="UP000280842"/>
    </source>
</evidence>
<keyword evidence="3 9" id="KW-0328">Glycosyltransferase</keyword>
<reference evidence="12 13" key="1">
    <citation type="submission" date="2018-10" db="EMBL/GenBank/DDBJ databases">
        <title>Genomic Encyclopedia of Archaeal and Bacterial Type Strains, Phase II (KMG-II): from individual species to whole genera.</title>
        <authorList>
            <person name="Goeker M."/>
        </authorList>
    </citation>
    <scope>NUCLEOTIDE SEQUENCE [LARGE SCALE GENOMIC DNA]</scope>
    <source>
        <strain evidence="12 13">VM1</strain>
    </source>
</reference>
<evidence type="ECO:0000256" key="3">
    <source>
        <dbReference type="ARBA" id="ARBA00022676"/>
    </source>
</evidence>
<evidence type="ECO:0000256" key="8">
    <source>
        <dbReference type="ARBA" id="ARBA00061188"/>
    </source>
</evidence>
<name>A0A3M0BFN3_9AQUI</name>
<evidence type="ECO:0000256" key="5">
    <source>
        <dbReference type="ARBA" id="ARBA00022822"/>
    </source>
</evidence>
<feature type="binding site" evidence="9">
    <location>
        <begin position="111"/>
        <end position="119"/>
    </location>
    <ligand>
        <name>5-phospho-alpha-D-ribose 1-diphosphate</name>
        <dbReference type="ChEBI" id="CHEBI:58017"/>
    </ligand>
</feature>
<evidence type="ECO:0000256" key="9">
    <source>
        <dbReference type="HAMAP-Rule" id="MF_00211"/>
    </source>
</evidence>
<dbReference type="UniPathway" id="UPA00035">
    <property type="reaction ID" value="UER00041"/>
</dbReference>
<feature type="domain" description="Glycosyl transferase family 3 N-terminal" evidence="11">
    <location>
        <begin position="5"/>
        <end position="67"/>
    </location>
</feature>
<feature type="binding site" evidence="9">
    <location>
        <position position="114"/>
    </location>
    <ligand>
        <name>anthranilate</name>
        <dbReference type="ChEBI" id="CHEBI:16567"/>
        <label>1</label>
    </ligand>
</feature>
<dbReference type="EC" id="2.4.2.18" evidence="9"/>
<comment type="function">
    <text evidence="9">Catalyzes the transfer of the phosphoribosyl group of 5-phosphorylribose-1-pyrophosphate (PRPP) to anthranilate to yield N-(5'-phosphoribosyl)-anthranilate (PRA).</text>
</comment>
<dbReference type="InterPro" id="IPR000312">
    <property type="entry name" value="Glycosyl_Trfase_fam3"/>
</dbReference>
<comment type="similarity">
    <text evidence="9">Belongs to the anthranilate phosphoribosyltransferase family.</text>
</comment>
<dbReference type="Gene3D" id="3.40.1030.10">
    <property type="entry name" value="Nucleoside phosphorylase/phosphoribosyltransferase catalytic domain"/>
    <property type="match status" value="1"/>
</dbReference>
<dbReference type="AlphaFoldDB" id="A0A3M0BFN3"/>
<dbReference type="FunFam" id="3.40.1030.10:FF:000002">
    <property type="entry name" value="Anthranilate phosphoribosyltransferase"/>
    <property type="match status" value="1"/>
</dbReference>
<feature type="binding site" evidence="9">
    <location>
        <position position="228"/>
    </location>
    <ligand>
        <name>Mg(2+)</name>
        <dbReference type="ChEBI" id="CHEBI:18420"/>
        <label>2</label>
    </ligand>
</feature>
<dbReference type="SUPFAM" id="SSF47648">
    <property type="entry name" value="Nucleoside phosphorylase/phosphoribosyltransferase N-terminal domain"/>
    <property type="match status" value="1"/>
</dbReference>
<comment type="catalytic activity">
    <reaction evidence="7 9">
        <text>N-(5-phospho-beta-D-ribosyl)anthranilate + diphosphate = 5-phospho-alpha-D-ribose 1-diphosphate + anthranilate</text>
        <dbReference type="Rhea" id="RHEA:11768"/>
        <dbReference type="ChEBI" id="CHEBI:16567"/>
        <dbReference type="ChEBI" id="CHEBI:18277"/>
        <dbReference type="ChEBI" id="CHEBI:33019"/>
        <dbReference type="ChEBI" id="CHEBI:58017"/>
        <dbReference type="EC" id="2.4.2.18"/>
    </reaction>
</comment>
<dbReference type="InterPro" id="IPR005940">
    <property type="entry name" value="Anthranilate_Pribosyl_Tfrase"/>
</dbReference>
<gene>
    <name evidence="9" type="primary">trpD</name>
    <name evidence="12" type="ORF">CLV39_1132</name>
</gene>
<evidence type="ECO:0000259" key="11">
    <source>
        <dbReference type="Pfam" id="PF02885"/>
    </source>
</evidence>
<keyword evidence="4 9" id="KW-0808">Transferase</keyword>
<comment type="subunit">
    <text evidence="9">Homodimer.</text>
</comment>
<feature type="binding site" evidence="9">
    <location>
        <position position="91"/>
    </location>
    <ligand>
        <name>5-phospho-alpha-D-ribose 1-diphosphate</name>
        <dbReference type="ChEBI" id="CHEBI:58017"/>
    </ligand>
</feature>
<evidence type="ECO:0000256" key="6">
    <source>
        <dbReference type="ARBA" id="ARBA00023141"/>
    </source>
</evidence>
<evidence type="ECO:0000259" key="10">
    <source>
        <dbReference type="Pfam" id="PF00591"/>
    </source>
</evidence>
<evidence type="ECO:0000313" key="12">
    <source>
        <dbReference type="EMBL" id="RMA96120.1"/>
    </source>
</evidence>
<feature type="binding site" evidence="9">
    <location>
        <position position="229"/>
    </location>
    <ligand>
        <name>Mg(2+)</name>
        <dbReference type="ChEBI" id="CHEBI:18420"/>
        <label>1</label>
    </ligand>
</feature>
<feature type="binding site" evidence="9">
    <location>
        <position position="123"/>
    </location>
    <ligand>
        <name>5-phospho-alpha-D-ribose 1-diphosphate</name>
        <dbReference type="ChEBI" id="CHEBI:58017"/>
    </ligand>
</feature>
<comment type="cofactor">
    <cofactor evidence="9">
        <name>Mg(2+)</name>
        <dbReference type="ChEBI" id="CHEBI:18420"/>
    </cofactor>
    <text evidence="9">Binds 2 magnesium ions per monomer.</text>
</comment>
<keyword evidence="6 9" id="KW-0057">Aromatic amino acid biosynthesis</keyword>
<dbReference type="SUPFAM" id="SSF52418">
    <property type="entry name" value="Nucleoside phosphorylase/phosphoribosyltransferase catalytic domain"/>
    <property type="match status" value="1"/>
</dbReference>
<evidence type="ECO:0000256" key="7">
    <source>
        <dbReference type="ARBA" id="ARBA00052328"/>
    </source>
</evidence>
<keyword evidence="2 9" id="KW-0028">Amino-acid biosynthesis</keyword>
<evidence type="ECO:0000256" key="2">
    <source>
        <dbReference type="ARBA" id="ARBA00022605"/>
    </source>
</evidence>
<feature type="binding site" evidence="9">
    <location>
        <begin position="93"/>
        <end position="96"/>
    </location>
    <ligand>
        <name>5-phospho-alpha-D-ribose 1-diphosphate</name>
        <dbReference type="ChEBI" id="CHEBI:58017"/>
    </ligand>
</feature>
<dbReference type="Proteomes" id="UP000280842">
    <property type="component" value="Unassembled WGS sequence"/>
</dbReference>
<comment type="caution">
    <text evidence="9">Lacks conserved residue(s) required for the propagation of feature annotation.</text>
</comment>
<accession>A0A3M0BFN3</accession>
<comment type="pathway">
    <text evidence="1 9">Amino-acid biosynthesis; L-tryptophan biosynthesis; L-tryptophan from chorismate: step 2/5.</text>
</comment>
<keyword evidence="9" id="KW-0460">Magnesium</keyword>
<feature type="binding site" evidence="9">
    <location>
        <position position="83"/>
    </location>
    <ligand>
        <name>5-phospho-alpha-D-ribose 1-diphosphate</name>
        <dbReference type="ChEBI" id="CHEBI:58017"/>
    </ligand>
</feature>
<dbReference type="InterPro" id="IPR035902">
    <property type="entry name" value="Nuc_phospho_transferase"/>
</dbReference>
<dbReference type="PANTHER" id="PTHR43285">
    <property type="entry name" value="ANTHRANILATE PHOSPHORIBOSYLTRANSFERASE"/>
    <property type="match status" value="1"/>
</dbReference>
<protein>
    <recommendedName>
        <fullName evidence="9">Anthranilate phosphoribosyltransferase</fullName>
        <ecNumber evidence="9">2.4.2.18</ecNumber>
    </recommendedName>
</protein>
<dbReference type="GO" id="GO:0005829">
    <property type="term" value="C:cytosol"/>
    <property type="evidence" value="ECO:0007669"/>
    <property type="project" value="TreeGrafter"/>
</dbReference>
<keyword evidence="13" id="KW-1185">Reference proteome</keyword>
<organism evidence="12 13">
    <name type="scientific">Hydrogenothermus marinus</name>
    <dbReference type="NCBI Taxonomy" id="133270"/>
    <lineage>
        <taxon>Bacteria</taxon>
        <taxon>Pseudomonadati</taxon>
        <taxon>Aquificota</taxon>
        <taxon>Aquificia</taxon>
        <taxon>Aquificales</taxon>
        <taxon>Hydrogenothermaceae</taxon>
        <taxon>Hydrogenothermus</taxon>
    </lineage>
</organism>
<dbReference type="Pfam" id="PF02885">
    <property type="entry name" value="Glycos_trans_3N"/>
    <property type="match status" value="1"/>
</dbReference>
<feature type="binding site" evidence="9">
    <location>
        <position position="229"/>
    </location>
    <ligand>
        <name>Mg(2+)</name>
        <dbReference type="ChEBI" id="CHEBI:18420"/>
        <label>2</label>
    </ligand>
</feature>
<comment type="similarity">
    <text evidence="8">In the C-terminal section; belongs to the anthranilate phosphoribosyltransferase family.</text>
</comment>
<comment type="caution">
    <text evidence="12">The sequence shown here is derived from an EMBL/GenBank/DDBJ whole genome shotgun (WGS) entry which is preliminary data.</text>
</comment>
<sequence>MEEIKKLIKKITEFKDLEEEEVRFLFNSLMEGRLTDAQIGAVLTGLKMKGETIKEITEAAKVMREKAVKVPVKDKSKLIDTCGTGGDKVDTFNVSTITAFVIAGAGAKVAKHGNRSVSSKCGSADIMQALGVNIEMTPKIAAKAIEEIGLAFLFAPIYHPAMKNVIKQRRELGIRTIFNILGPLSNPAGAKYQLMGVYDENLVEPLSKVLRLLGIEKGYVVYGKEGLDEVSITSETVVGEINGDEISIYTVKPEDFGLKRASLSDIEGGDIDCNLQIALDILEGKDNSPKTDFVAINSAFALSAVGIVDNIKEGVQLAKETIYTKKAYEVLEKLRNFNKGEES</sequence>
<dbReference type="NCBIfam" id="TIGR01245">
    <property type="entry name" value="trpD"/>
    <property type="match status" value="1"/>
</dbReference>